<dbReference type="OrthoDB" id="9807064at2"/>
<reference evidence="3 4" key="1">
    <citation type="journal article" date="2015" name="Genome Announc.">
        <title>Expanding the biotechnology potential of lactobacilli through comparative genomics of 213 strains and associated genera.</title>
        <authorList>
            <person name="Sun Z."/>
            <person name="Harris H.M."/>
            <person name="McCann A."/>
            <person name="Guo C."/>
            <person name="Argimon S."/>
            <person name="Zhang W."/>
            <person name="Yang X."/>
            <person name="Jeffery I.B."/>
            <person name="Cooney J.C."/>
            <person name="Kagawa T.F."/>
            <person name="Liu W."/>
            <person name="Song Y."/>
            <person name="Salvetti E."/>
            <person name="Wrobel A."/>
            <person name="Rasinkangas P."/>
            <person name="Parkhill J."/>
            <person name="Rea M.C."/>
            <person name="O'Sullivan O."/>
            <person name="Ritari J."/>
            <person name="Douillard F.P."/>
            <person name="Paul Ross R."/>
            <person name="Yang R."/>
            <person name="Briner A.E."/>
            <person name="Felis G.E."/>
            <person name="de Vos W.M."/>
            <person name="Barrangou R."/>
            <person name="Klaenhammer T.R."/>
            <person name="Caufield P.W."/>
            <person name="Cui Y."/>
            <person name="Zhang H."/>
            <person name="O'Toole P.W."/>
        </authorList>
    </citation>
    <scope>NUCLEOTIDE SEQUENCE [LARGE SCALE GENOMIC DNA]</scope>
    <source>
        <strain evidence="3 4">DSM 12744</strain>
    </source>
</reference>
<dbReference type="NCBIfam" id="TIGR00121">
    <property type="entry name" value="birA_ligase"/>
    <property type="match status" value="1"/>
</dbReference>
<gene>
    <name evidence="3" type="ORF">FD09_GL000856</name>
</gene>
<dbReference type="InterPro" id="IPR004143">
    <property type="entry name" value="BPL_LPL_catalytic"/>
</dbReference>
<evidence type="ECO:0000313" key="3">
    <source>
        <dbReference type="EMBL" id="KRL11126.1"/>
    </source>
</evidence>
<accession>A0A0R1MT07</accession>
<dbReference type="InterPro" id="IPR045864">
    <property type="entry name" value="aa-tRNA-synth_II/BPL/LPL"/>
</dbReference>
<keyword evidence="1 3" id="KW-0436">Ligase</keyword>
<dbReference type="Gene3D" id="3.30.930.10">
    <property type="entry name" value="Bira Bifunctional Protein, Domain 2"/>
    <property type="match status" value="1"/>
</dbReference>
<dbReference type="PANTHER" id="PTHR12835">
    <property type="entry name" value="BIOTIN PROTEIN LIGASE"/>
    <property type="match status" value="1"/>
</dbReference>
<dbReference type="AlphaFoldDB" id="A0A0R1MT07"/>
<feature type="domain" description="BPL/LPL catalytic" evidence="2">
    <location>
        <begin position="11"/>
        <end position="185"/>
    </location>
</feature>
<dbReference type="GO" id="GO:0004077">
    <property type="term" value="F:biotin--[biotin carboxyl-carrier protein] ligase activity"/>
    <property type="evidence" value="ECO:0007669"/>
    <property type="project" value="InterPro"/>
</dbReference>
<evidence type="ECO:0000256" key="1">
    <source>
        <dbReference type="ARBA" id="ARBA00022598"/>
    </source>
</evidence>
<keyword evidence="4" id="KW-1185">Reference proteome</keyword>
<dbReference type="STRING" id="1423792.FD09_GL000856"/>
<comment type="caution">
    <text evidence="3">The sequence shown here is derived from an EMBL/GenBank/DDBJ whole genome shotgun (WGS) entry which is preliminary data.</text>
</comment>
<dbReference type="GO" id="GO:0016740">
    <property type="term" value="F:transferase activity"/>
    <property type="evidence" value="ECO:0007669"/>
    <property type="project" value="UniProtKB-ARBA"/>
</dbReference>
<dbReference type="InterPro" id="IPR004408">
    <property type="entry name" value="Biotin_CoA_COase_ligase"/>
</dbReference>
<dbReference type="Proteomes" id="UP000051330">
    <property type="component" value="Unassembled WGS sequence"/>
</dbReference>
<dbReference type="RefSeq" id="WP_057821859.1">
    <property type="nucleotide sequence ID" value="NZ_AZEC01000013.1"/>
</dbReference>
<protein>
    <submittedName>
        <fullName evidence="3">Biotin--[acetyl-CoA-carboxylase] ligase</fullName>
    </submittedName>
</protein>
<dbReference type="PROSITE" id="PS51733">
    <property type="entry name" value="BPL_LPL_CATALYTIC"/>
    <property type="match status" value="1"/>
</dbReference>
<dbReference type="EMBL" id="AZEC01000013">
    <property type="protein sequence ID" value="KRL11126.1"/>
    <property type="molecule type" value="Genomic_DNA"/>
</dbReference>
<evidence type="ECO:0000313" key="4">
    <source>
        <dbReference type="Proteomes" id="UP000051330"/>
    </source>
</evidence>
<dbReference type="GO" id="GO:0009249">
    <property type="term" value="P:protein lipoylation"/>
    <property type="evidence" value="ECO:0007669"/>
    <property type="project" value="UniProtKB-ARBA"/>
</dbReference>
<dbReference type="Pfam" id="PF03099">
    <property type="entry name" value="BPL_LplA_LipB"/>
    <property type="match status" value="1"/>
</dbReference>
<dbReference type="Gene3D" id="2.30.30.100">
    <property type="match status" value="1"/>
</dbReference>
<sequence>MTLSAAVINAAQDVPVTVFATLPSTNRYAKDFAQHHSVSGAQAFIADTQTAGYGKRGRAFYSPSGSGLYLSLLVPAASVAPLAPGLLTTGAAVALVNALQPFFPETLFHVKWINDIIVQDRKCGGILVEQTHDAVVIGIGLNLFTAAFPESIQNKAGSLGTLPVDRNAIAAALLIQLMALLPQYHTGHFIPRYAQLSMVLGQLVTLTIGQTQVQGVARMIAPTGQLILSFPDGTSQAFSAGEVTKVDLPTANYGG</sequence>
<organism evidence="3 4">
    <name type="scientific">Schleiferilactobacillus perolens DSM 12744</name>
    <dbReference type="NCBI Taxonomy" id="1423792"/>
    <lineage>
        <taxon>Bacteria</taxon>
        <taxon>Bacillati</taxon>
        <taxon>Bacillota</taxon>
        <taxon>Bacilli</taxon>
        <taxon>Lactobacillales</taxon>
        <taxon>Lactobacillaceae</taxon>
        <taxon>Schleiferilactobacillus</taxon>
    </lineage>
</organism>
<dbReference type="PANTHER" id="PTHR12835:SF5">
    <property type="entry name" value="BIOTIN--PROTEIN LIGASE"/>
    <property type="match status" value="1"/>
</dbReference>
<name>A0A0R1MT07_9LACO</name>
<dbReference type="GO" id="GO:0005737">
    <property type="term" value="C:cytoplasm"/>
    <property type="evidence" value="ECO:0007669"/>
    <property type="project" value="TreeGrafter"/>
</dbReference>
<evidence type="ECO:0000259" key="2">
    <source>
        <dbReference type="PROSITE" id="PS51733"/>
    </source>
</evidence>
<proteinExistence type="predicted"/>
<dbReference type="SUPFAM" id="SSF55681">
    <property type="entry name" value="Class II aaRS and biotin synthetases"/>
    <property type="match status" value="1"/>
</dbReference>
<dbReference type="PATRIC" id="fig|1423792.3.peg.869"/>
<dbReference type="CDD" id="cd16442">
    <property type="entry name" value="BPL"/>
    <property type="match status" value="1"/>
</dbReference>